<keyword evidence="6 7" id="KW-0143">Chaperone</keyword>
<feature type="topological domain" description="Periplasmic" evidence="7">
    <location>
        <begin position="1"/>
        <end position="5"/>
    </location>
</feature>
<dbReference type="SUPFAM" id="SSF158682">
    <property type="entry name" value="TerB-like"/>
    <property type="match status" value="1"/>
</dbReference>
<dbReference type="SMART" id="SM00271">
    <property type="entry name" value="DnaJ"/>
    <property type="match status" value="1"/>
</dbReference>
<comment type="subcellular location">
    <subcellularLocation>
        <location evidence="7">Cell inner membrane</location>
        <topology evidence="7">Single-pass type III membrane protein</topology>
    </subcellularLocation>
</comment>
<gene>
    <name evidence="7 10" type="primary">djlA</name>
    <name evidence="10" type="ORF">G3T16_09775</name>
</gene>
<comment type="subunit">
    <text evidence="7">Homodimer.</text>
</comment>
<dbReference type="InterPro" id="IPR007791">
    <property type="entry name" value="DjlA_N"/>
</dbReference>
<keyword evidence="3 7" id="KW-0812">Transmembrane</keyword>
<comment type="function">
    <text evidence="7">Regulatory DnaK co-chaperone. Direct interaction between DnaK and DjlA is needed for the induction of the wcaABCDE operon, involved in the synthesis of a colanic acid polysaccharide capsule, possibly through activation of the RcsB/RcsC phosphotransfer signaling pathway. The colanic acid capsule may help the bacterium survive conditions outside the host.</text>
</comment>
<dbReference type="EMBL" id="CP048711">
    <property type="protein sequence ID" value="QIB65655.1"/>
    <property type="molecule type" value="Genomic_DNA"/>
</dbReference>
<keyword evidence="11" id="KW-1185">Reference proteome</keyword>
<dbReference type="InterPro" id="IPR001623">
    <property type="entry name" value="DnaJ_domain"/>
</dbReference>
<keyword evidence="4 7" id="KW-1133">Transmembrane helix</keyword>
<evidence type="ECO:0000313" key="10">
    <source>
        <dbReference type="EMBL" id="QIB65655.1"/>
    </source>
</evidence>
<proteinExistence type="inferred from homology"/>
<dbReference type="Gene3D" id="1.10.287.110">
    <property type="entry name" value="DnaJ domain"/>
    <property type="match status" value="1"/>
</dbReference>
<protein>
    <recommendedName>
        <fullName evidence="7">Co-chaperone protein DjlA</fullName>
    </recommendedName>
</protein>
<evidence type="ECO:0000256" key="5">
    <source>
        <dbReference type="ARBA" id="ARBA00023136"/>
    </source>
</evidence>
<dbReference type="PROSITE" id="PS50076">
    <property type="entry name" value="DNAJ_2"/>
    <property type="match status" value="1"/>
</dbReference>
<feature type="topological domain" description="Cytoplasmic" evidence="7">
    <location>
        <begin position="30"/>
        <end position="264"/>
    </location>
</feature>
<accession>A0A6C0U5H6</accession>
<feature type="domain" description="J" evidence="9">
    <location>
        <begin position="197"/>
        <end position="264"/>
    </location>
</feature>
<evidence type="ECO:0000256" key="2">
    <source>
        <dbReference type="ARBA" id="ARBA00022519"/>
    </source>
</evidence>
<dbReference type="Pfam" id="PF05099">
    <property type="entry name" value="TerB"/>
    <property type="match status" value="1"/>
</dbReference>
<feature type="transmembrane region" description="Helical" evidence="8">
    <location>
        <begin position="6"/>
        <end position="27"/>
    </location>
</feature>
<dbReference type="HAMAP" id="MF_01153">
    <property type="entry name" value="DjlA"/>
    <property type="match status" value="1"/>
</dbReference>
<dbReference type="Pfam" id="PF00226">
    <property type="entry name" value="DnaJ"/>
    <property type="match status" value="1"/>
</dbReference>
<dbReference type="CDD" id="cd07316">
    <property type="entry name" value="terB_like_DjlA"/>
    <property type="match status" value="1"/>
</dbReference>
<dbReference type="Proteomes" id="UP000477680">
    <property type="component" value="Chromosome"/>
</dbReference>
<dbReference type="AlphaFoldDB" id="A0A6C0U5H6"/>
<comment type="domain">
    <text evidence="7">The transmembrane domain is a dimerization domain.</text>
</comment>
<organism evidence="10 11">
    <name type="scientific">Kineobactrum salinum</name>
    <dbReference type="NCBI Taxonomy" id="2708301"/>
    <lineage>
        <taxon>Bacteria</taxon>
        <taxon>Pseudomonadati</taxon>
        <taxon>Pseudomonadota</taxon>
        <taxon>Gammaproteobacteria</taxon>
        <taxon>Cellvibrionales</taxon>
        <taxon>Halieaceae</taxon>
        <taxon>Kineobactrum</taxon>
    </lineage>
</organism>
<dbReference type="RefSeq" id="WP_163495039.1">
    <property type="nucleotide sequence ID" value="NZ_CP048711.1"/>
</dbReference>
<keyword evidence="2 7" id="KW-0997">Cell inner membrane</keyword>
<name>A0A6C0U5H6_9GAMM</name>
<reference evidence="10 11" key="1">
    <citation type="submission" date="2020-02" db="EMBL/GenBank/DDBJ databases">
        <title>Genome sequencing for Kineobactrum sp. M2.</title>
        <authorList>
            <person name="Park S.-J."/>
        </authorList>
    </citation>
    <scope>NUCLEOTIDE SEQUENCE [LARGE SCALE GENOMIC DNA]</scope>
    <source>
        <strain evidence="10 11">M2</strain>
    </source>
</reference>
<keyword evidence="1 7" id="KW-1003">Cell membrane</keyword>
<evidence type="ECO:0000256" key="6">
    <source>
        <dbReference type="ARBA" id="ARBA00023186"/>
    </source>
</evidence>
<dbReference type="GO" id="GO:0005886">
    <property type="term" value="C:plasma membrane"/>
    <property type="evidence" value="ECO:0007669"/>
    <property type="project" value="UniProtKB-SubCell"/>
</dbReference>
<evidence type="ECO:0000256" key="8">
    <source>
        <dbReference type="SAM" id="Phobius"/>
    </source>
</evidence>
<dbReference type="GO" id="GO:0051087">
    <property type="term" value="F:protein-folding chaperone binding"/>
    <property type="evidence" value="ECO:0007669"/>
    <property type="project" value="InterPro"/>
</dbReference>
<dbReference type="Gene3D" id="1.10.3680.10">
    <property type="entry name" value="TerB-like"/>
    <property type="match status" value="1"/>
</dbReference>
<dbReference type="InterPro" id="IPR023749">
    <property type="entry name" value="DjlA"/>
</dbReference>
<evidence type="ECO:0000256" key="4">
    <source>
        <dbReference type="ARBA" id="ARBA00022989"/>
    </source>
</evidence>
<dbReference type="PRINTS" id="PR00625">
    <property type="entry name" value="JDOMAIN"/>
</dbReference>
<evidence type="ECO:0000256" key="3">
    <source>
        <dbReference type="ARBA" id="ARBA00022692"/>
    </source>
</evidence>
<evidence type="ECO:0000313" key="11">
    <source>
        <dbReference type="Proteomes" id="UP000477680"/>
    </source>
</evidence>
<dbReference type="NCBIfam" id="NF006948">
    <property type="entry name" value="PRK09430.1"/>
    <property type="match status" value="1"/>
</dbReference>
<dbReference type="InterPro" id="IPR036869">
    <property type="entry name" value="J_dom_sf"/>
</dbReference>
<dbReference type="SUPFAM" id="SSF46565">
    <property type="entry name" value="Chaperone J-domain"/>
    <property type="match status" value="1"/>
</dbReference>
<dbReference type="InterPro" id="IPR029024">
    <property type="entry name" value="TerB-like"/>
</dbReference>
<keyword evidence="5 7" id="KW-0472">Membrane</keyword>
<dbReference type="KEGG" id="kim:G3T16_09775"/>
<dbReference type="CDD" id="cd06257">
    <property type="entry name" value="DnaJ"/>
    <property type="match status" value="1"/>
</dbReference>
<evidence type="ECO:0000256" key="1">
    <source>
        <dbReference type="ARBA" id="ARBA00022475"/>
    </source>
</evidence>
<sequence length="264" mass="29390">MFYGKLIAGLIGLLVFGPIGLIIGVIIGHSFDRGLGRVFQAGSPENIARIKQQFFETIFLLLGHLAKADGRISQQEVDHTEMIIQQMGLDGTQRQRAIDLFRRGSAPEFELDAAVSAFMEVCGRQPQLRQTLLLFLISLALADHQLQPEEQQVLQRIASLLGFSAAQLDQLLRMARAQEQFHSGGASQPDSPDRLQAAYTALGVSPEINDRELKRVYRKLMSEHHPDKLIAKGVPEDMLKLATEKSQEITAAYELIRKHRAARG</sequence>
<evidence type="ECO:0000256" key="7">
    <source>
        <dbReference type="HAMAP-Rule" id="MF_01153"/>
    </source>
</evidence>
<evidence type="ECO:0000259" key="9">
    <source>
        <dbReference type="PROSITE" id="PS50076"/>
    </source>
</evidence>